<protein>
    <submittedName>
        <fullName evidence="2">Uncharacterized protein</fullName>
    </submittedName>
</protein>
<comment type="caution">
    <text evidence="2">The sequence shown here is derived from an EMBL/GenBank/DDBJ whole genome shotgun (WGS) entry which is preliminary data.</text>
</comment>
<organism evidence="2 3">
    <name type="scientific">Oopsacas minuta</name>
    <dbReference type="NCBI Taxonomy" id="111878"/>
    <lineage>
        <taxon>Eukaryota</taxon>
        <taxon>Metazoa</taxon>
        <taxon>Porifera</taxon>
        <taxon>Hexactinellida</taxon>
        <taxon>Hexasterophora</taxon>
        <taxon>Lyssacinosida</taxon>
        <taxon>Leucopsacidae</taxon>
        <taxon>Oopsacas</taxon>
    </lineage>
</organism>
<feature type="compositionally biased region" description="Basic and acidic residues" evidence="1">
    <location>
        <begin position="1"/>
        <end position="23"/>
    </location>
</feature>
<proteinExistence type="predicted"/>
<dbReference type="AlphaFoldDB" id="A0AAV7JMI8"/>
<name>A0AAV7JMI8_9METZ</name>
<evidence type="ECO:0000256" key="1">
    <source>
        <dbReference type="SAM" id="MobiDB-lite"/>
    </source>
</evidence>
<reference evidence="2 3" key="1">
    <citation type="journal article" date="2023" name="BMC Biol.">
        <title>The compact genome of the sponge Oopsacas minuta (Hexactinellida) is lacking key metazoan core genes.</title>
        <authorList>
            <person name="Santini S."/>
            <person name="Schenkelaars Q."/>
            <person name="Jourda C."/>
            <person name="Duchesne M."/>
            <person name="Belahbib H."/>
            <person name="Rocher C."/>
            <person name="Selva M."/>
            <person name="Riesgo A."/>
            <person name="Vervoort M."/>
            <person name="Leys S.P."/>
            <person name="Kodjabachian L."/>
            <person name="Le Bivic A."/>
            <person name="Borchiellini C."/>
            <person name="Claverie J.M."/>
            <person name="Renard E."/>
        </authorList>
    </citation>
    <scope>NUCLEOTIDE SEQUENCE [LARGE SCALE GENOMIC DNA]</scope>
    <source>
        <strain evidence="2">SPO-2</strain>
    </source>
</reference>
<accession>A0AAV7JMI8</accession>
<feature type="region of interest" description="Disordered" evidence="1">
    <location>
        <begin position="1"/>
        <end position="40"/>
    </location>
</feature>
<gene>
    <name evidence="2" type="ORF">LOD99_6210</name>
</gene>
<evidence type="ECO:0000313" key="2">
    <source>
        <dbReference type="EMBL" id="KAI6650128.1"/>
    </source>
</evidence>
<evidence type="ECO:0000313" key="3">
    <source>
        <dbReference type="Proteomes" id="UP001165289"/>
    </source>
</evidence>
<feature type="compositionally biased region" description="Basic and acidic residues" evidence="1">
    <location>
        <begin position="30"/>
        <end position="40"/>
    </location>
</feature>
<dbReference type="EMBL" id="JAKMXF010000314">
    <property type="protein sequence ID" value="KAI6650128.1"/>
    <property type="molecule type" value="Genomic_DNA"/>
</dbReference>
<sequence length="96" mass="11149">MNFERDNILDRPPHASPEKKTELAFDDIVSSDRDESPISKDIPKNIELEFWYSDHSSQTDESLSDILPPSTPRAYFLLTPDTRDKKCHKQSELDEK</sequence>
<dbReference type="Proteomes" id="UP001165289">
    <property type="component" value="Unassembled WGS sequence"/>
</dbReference>
<keyword evidence="3" id="KW-1185">Reference proteome</keyword>